<proteinExistence type="predicted"/>
<dbReference type="EMBL" id="CM056741">
    <property type="protein sequence ID" value="KAJ8687446.1"/>
    <property type="molecule type" value="Genomic_DNA"/>
</dbReference>
<reference evidence="1" key="1">
    <citation type="submission" date="2023-04" db="EMBL/GenBank/DDBJ databases">
        <title>A chromosome-level genome assembly of the parasitoid wasp Eretmocerus hayati.</title>
        <authorList>
            <person name="Zhong Y."/>
            <person name="Liu S."/>
            <person name="Liu Y."/>
        </authorList>
    </citation>
    <scope>NUCLEOTIDE SEQUENCE</scope>
    <source>
        <strain evidence="1">ZJU_SS_LIU_2023</strain>
    </source>
</reference>
<protein>
    <submittedName>
        <fullName evidence="1">Uncharacterized protein</fullName>
    </submittedName>
</protein>
<evidence type="ECO:0000313" key="2">
    <source>
        <dbReference type="Proteomes" id="UP001239111"/>
    </source>
</evidence>
<organism evidence="1 2">
    <name type="scientific">Eretmocerus hayati</name>
    <dbReference type="NCBI Taxonomy" id="131215"/>
    <lineage>
        <taxon>Eukaryota</taxon>
        <taxon>Metazoa</taxon>
        <taxon>Ecdysozoa</taxon>
        <taxon>Arthropoda</taxon>
        <taxon>Hexapoda</taxon>
        <taxon>Insecta</taxon>
        <taxon>Pterygota</taxon>
        <taxon>Neoptera</taxon>
        <taxon>Endopterygota</taxon>
        <taxon>Hymenoptera</taxon>
        <taxon>Apocrita</taxon>
        <taxon>Proctotrupomorpha</taxon>
        <taxon>Chalcidoidea</taxon>
        <taxon>Aphelinidae</taxon>
        <taxon>Aphelininae</taxon>
        <taxon>Eretmocerus</taxon>
    </lineage>
</organism>
<keyword evidence="2" id="KW-1185">Reference proteome</keyword>
<evidence type="ECO:0000313" key="1">
    <source>
        <dbReference type="EMBL" id="KAJ8687446.1"/>
    </source>
</evidence>
<comment type="caution">
    <text evidence="1">The sequence shown here is derived from an EMBL/GenBank/DDBJ whole genome shotgun (WGS) entry which is preliminary data.</text>
</comment>
<gene>
    <name evidence="1" type="ORF">QAD02_023240</name>
</gene>
<dbReference type="Proteomes" id="UP001239111">
    <property type="component" value="Chromosome 1"/>
</dbReference>
<accession>A0ACC2PXF2</accession>
<sequence>MATHVLRHFCKNRAAIDLGNFKTIPKPKVCQRTFTSALFVTGDQAHKTFAYLTPEIDFNDRINNLQKLQYDIDSRGLEINAEELSKKWHHYQYIISNKNSLQQKLTSLTNKVVELKKIDSPSSEEEQQIEALITQCKLVKQDLKTVKEAAWEIEKTVIPEILKVPNEVDEDTPSQSSTVIKSVGKIPEDHKCEWKSHLDIGKRLDLLDYRNPVHFFLCNEAAVFELGVLAMASKIMSEYSFYRVSGPDFCRSVVVEGSGMDHESSSETFILKNTDNVEQSYLINRLHLVGGASLPALLAQQTKTVSRRKFFPVKMFTSGRQYTPFPKTSATYGLFTVCQASALQALAYIVDNNGESCSKEFENLVNITSRIYDNIGCHYRIVLKCAKELEISERKRVSFEMWSAYSKQYVEVGHVSACGDYFSKRLLIGCQSTEKMEFPSTITGTLLSVPRVLGCMLEENPEEFLLPDTVAKSWL</sequence>
<name>A0ACC2PXF2_9HYME</name>